<evidence type="ECO:0000256" key="6">
    <source>
        <dbReference type="ARBA" id="ARBA00023170"/>
    </source>
</evidence>
<dbReference type="GO" id="GO:0007165">
    <property type="term" value="P:signal transduction"/>
    <property type="evidence" value="ECO:0007669"/>
    <property type="project" value="UniProtKB-KW"/>
</dbReference>
<keyword evidence="7" id="KW-0807">Transducer</keyword>
<feature type="transmembrane region" description="Helical" evidence="9">
    <location>
        <begin position="1409"/>
        <end position="1429"/>
    </location>
</feature>
<evidence type="ECO:0000256" key="2">
    <source>
        <dbReference type="ARBA" id="ARBA00022475"/>
    </source>
</evidence>
<evidence type="ECO:0000256" key="1">
    <source>
        <dbReference type="ARBA" id="ARBA00004651"/>
    </source>
</evidence>
<organism evidence="10 11">
    <name type="scientific">Aquatica leii</name>
    <dbReference type="NCBI Taxonomy" id="1421715"/>
    <lineage>
        <taxon>Eukaryota</taxon>
        <taxon>Metazoa</taxon>
        <taxon>Ecdysozoa</taxon>
        <taxon>Arthropoda</taxon>
        <taxon>Hexapoda</taxon>
        <taxon>Insecta</taxon>
        <taxon>Pterygota</taxon>
        <taxon>Neoptera</taxon>
        <taxon>Endopterygota</taxon>
        <taxon>Coleoptera</taxon>
        <taxon>Polyphaga</taxon>
        <taxon>Elateriformia</taxon>
        <taxon>Elateroidea</taxon>
        <taxon>Lampyridae</taxon>
        <taxon>Luciolinae</taxon>
        <taxon>Aquatica</taxon>
    </lineage>
</organism>
<dbReference type="GO" id="GO:0030424">
    <property type="term" value="C:axon"/>
    <property type="evidence" value="ECO:0007669"/>
    <property type="project" value="TreeGrafter"/>
</dbReference>
<evidence type="ECO:0000256" key="8">
    <source>
        <dbReference type="SAM" id="MobiDB-lite"/>
    </source>
</evidence>
<dbReference type="GO" id="GO:0030425">
    <property type="term" value="C:dendrite"/>
    <property type="evidence" value="ECO:0007669"/>
    <property type="project" value="TreeGrafter"/>
</dbReference>
<keyword evidence="3 9" id="KW-0812">Transmembrane</keyword>
<gene>
    <name evidence="10" type="ORF">RN001_002505</name>
</gene>
<feature type="transmembrane region" description="Helical" evidence="9">
    <location>
        <begin position="122"/>
        <end position="138"/>
    </location>
</feature>
<comment type="subcellular location">
    <subcellularLocation>
        <location evidence="1">Cell membrane</location>
        <topology evidence="1">Multi-pass membrane protein</topology>
    </subcellularLocation>
</comment>
<evidence type="ECO:0000313" key="11">
    <source>
        <dbReference type="Proteomes" id="UP001353858"/>
    </source>
</evidence>
<accession>A0AAN7Q5E6</accession>
<evidence type="ECO:0000256" key="4">
    <source>
        <dbReference type="ARBA" id="ARBA00022989"/>
    </source>
</evidence>
<keyword evidence="2" id="KW-1003">Cell membrane</keyword>
<evidence type="ECO:0000256" key="7">
    <source>
        <dbReference type="ARBA" id="ARBA00023224"/>
    </source>
</evidence>
<feature type="transmembrane region" description="Helical" evidence="9">
    <location>
        <begin position="88"/>
        <end position="110"/>
    </location>
</feature>
<keyword evidence="4 9" id="KW-1133">Transmembrane helix</keyword>
<feature type="compositionally biased region" description="Polar residues" evidence="8">
    <location>
        <begin position="1376"/>
        <end position="1394"/>
    </location>
</feature>
<keyword evidence="6" id="KW-0675">Receptor</keyword>
<name>A0AAN7Q5E6_9COLE</name>
<dbReference type="GO" id="GO:0043025">
    <property type="term" value="C:neuronal cell body"/>
    <property type="evidence" value="ECO:0007669"/>
    <property type="project" value="TreeGrafter"/>
</dbReference>
<evidence type="ECO:0000256" key="5">
    <source>
        <dbReference type="ARBA" id="ARBA00023136"/>
    </source>
</evidence>
<dbReference type="InterPro" id="IPR013604">
    <property type="entry name" value="7TM_chemorcpt"/>
</dbReference>
<evidence type="ECO:0000256" key="3">
    <source>
        <dbReference type="ARBA" id="ARBA00022692"/>
    </source>
</evidence>
<feature type="transmembrane region" description="Helical" evidence="9">
    <location>
        <begin position="175"/>
        <end position="199"/>
    </location>
</feature>
<sequence>MEEYLPPIYSKDLFISTVEKQPRGSARAQDIYKRSMLKSSDGQVLDDHDQFYRDHKLLLKLFQVLGAMPIQRGVIGRITFSWFSIPSIYAYCFYLITTIIVMLVGYERILILTTKSKKFDEYIYSVIFVLYLMPHFWIPFTGWSVAKQVCDYKNSWGTFQLYYYKITGKSLEFPYLSTLIVIISSGCLVVAVIFLITLSSLLDGFTLYHTLAYYHIVMTINMNCALWYINCRAIGNASKCVADSFEKDMDERTCAYIINHYRLLWLRLSDIVQKLGNAYARTYSAYSLFMLTNITVAIYGFTSEIVDHGFRCTFKEIGLLVDTTYCTILLFVFCDCSHQASINIANRVQTKLMNVQLTKVDLSTAREIELFLVAIRINSPKVSLQGYTVVNRELVSSMIGTITIYLIVLLQFKISLVRLTGKDAQKLLYDWKINFKTNSTCSKQQRCTLLIWKSVRKIEKIFNNKTVEIKINNTLLIPTVQYVLNVTIQANNTSIDTKQFILECTNNTALIQAGGLPTTEKLNNNPAVSLQGSNVTYRDMTYTINAEAINCVENKSYHYKWEVLDKSKNVIKSDFVKGSVLTINGNLLTAEKNYVVRCSIIDSQNASVLAMATKKLQVLNKKMVLIFTVRQLCVGLNKTFKLSAYFQDDDNQNGKIKIQWTCTHEKNASCDNFKSLESTLLEDIKLSNNGKYNFTITISKNNVIISDSTEVVVISKAYTGIEVDDIDVPVDPSKEIVVPVYITSLVTGCFLQWTSLNLKQYGYIDLSKMPGNLDVKTNITIAEDAFLNEIDEYTNSTVDKGYNLIIPKPDDKWLGVKGNTSYLFRLNVTCPDLDDEDDFLESAEQLETTSVITLIADVLIYTDTPPIIHSLRVNPVKGTALKTPFAFYTDLNIDESFTLYKFGYILNNHTVFIGEVLGIGSYKNVLPYIENGVQTVLEKCNRNNLCSRVTGPTVLTSIPVLSEDDETYFIVELNELMKREEYNKLFIQAVAVLQTYESIKNVEDFKAFEAFVTNLTTSEIKRMLKSSLENENWITLANNLINNVGILLNKISASDELLNHIITLRNKLSNKKKLADLVEEVEPRYTVRKILSIDRIKRETERISLEEVKRYLVISELIITTSNDKNRVQQEKQHLLNQIDKFMVQLCGTLYEKSQTMNLDLNTVSLSIEKLNKNNVNRYFHILHDSNAWKTNGRIKLGKCFIENLTFTNELCLGKALLKNYLDKDDFVYMIKVYGTKPYDQLKIQNMLCDAVLVLPVDHVKLVHKEPKCTVWKGNWQQSQCNTLQVASKTIQCQCTYLGYYSLQYNDVAVTTAKPLLSSPPVTTSGSNNRTNIVTSMYTTSTVTTMLTPTTTNAVNTALLTKSVKPKKYETEETSDNVTNTTEPHLQTNNTVSNKTDDSKVKRNYESEIIYYCVTGFSLIGTAMFGYGIKRLLSKSTQMREDSFPKYENIHNKDLLEDFSESNASLHL</sequence>
<feature type="transmembrane region" description="Helical" evidence="9">
    <location>
        <begin position="211"/>
        <end position="229"/>
    </location>
</feature>
<dbReference type="Pfam" id="PF08395">
    <property type="entry name" value="7tm_7"/>
    <property type="match status" value="1"/>
</dbReference>
<comment type="caution">
    <text evidence="10">The sequence shown here is derived from an EMBL/GenBank/DDBJ whole genome shotgun (WGS) entry which is preliminary data.</text>
</comment>
<dbReference type="Proteomes" id="UP001353858">
    <property type="component" value="Unassembled WGS sequence"/>
</dbReference>
<dbReference type="GO" id="GO:0050909">
    <property type="term" value="P:sensory perception of taste"/>
    <property type="evidence" value="ECO:0007669"/>
    <property type="project" value="InterPro"/>
</dbReference>
<feature type="region of interest" description="Disordered" evidence="8">
    <location>
        <begin position="1367"/>
        <end position="1397"/>
    </location>
</feature>
<protein>
    <submittedName>
        <fullName evidence="10">Uncharacterized protein</fullName>
    </submittedName>
</protein>
<evidence type="ECO:0000313" key="10">
    <source>
        <dbReference type="EMBL" id="KAK4886234.1"/>
    </source>
</evidence>
<dbReference type="GO" id="GO:0005886">
    <property type="term" value="C:plasma membrane"/>
    <property type="evidence" value="ECO:0007669"/>
    <property type="project" value="UniProtKB-SubCell"/>
</dbReference>
<dbReference type="PANTHER" id="PTHR21143">
    <property type="entry name" value="INVERTEBRATE GUSTATORY RECEPTOR"/>
    <property type="match status" value="1"/>
</dbReference>
<proteinExistence type="predicted"/>
<dbReference type="PANTHER" id="PTHR21143:SF129">
    <property type="entry name" value="GUSTATORY RECEPTOR"/>
    <property type="match status" value="1"/>
</dbReference>
<reference evidence="11" key="1">
    <citation type="submission" date="2023-01" db="EMBL/GenBank/DDBJ databases">
        <title>Key to firefly adult light organ development and bioluminescence: homeobox transcription factors regulate luciferase expression and transportation to peroxisome.</title>
        <authorList>
            <person name="Fu X."/>
        </authorList>
    </citation>
    <scope>NUCLEOTIDE SEQUENCE [LARGE SCALE GENOMIC DNA]</scope>
</reference>
<keyword evidence="5 9" id="KW-0472">Membrane</keyword>
<keyword evidence="11" id="KW-1185">Reference proteome</keyword>
<dbReference type="EMBL" id="JARPUR010000001">
    <property type="protein sequence ID" value="KAK4886234.1"/>
    <property type="molecule type" value="Genomic_DNA"/>
</dbReference>
<evidence type="ECO:0000256" key="9">
    <source>
        <dbReference type="SAM" id="Phobius"/>
    </source>
</evidence>